<gene>
    <name evidence="1" type="ORF">BCR43DRAFT_438315</name>
</gene>
<comment type="caution">
    <text evidence="1">The sequence shown here is derived from an EMBL/GenBank/DDBJ whole genome shotgun (WGS) entry which is preliminary data.</text>
</comment>
<protein>
    <submittedName>
        <fullName evidence="1">Uncharacterized protein</fullName>
    </submittedName>
</protein>
<dbReference type="Proteomes" id="UP000242180">
    <property type="component" value="Unassembled WGS sequence"/>
</dbReference>
<proteinExistence type="predicted"/>
<sequence length="115" mass="12915">MADAAPLPTKAWEVSLPALNDLDVEHDLGSEIRASYVHPPMQSLLAVHDPSKLGKWCVIVNFRKPENTSRPDYMVDVYSKYQRQYTSCLGEVKGDTTSSTSAAFDFYRLALFSKQ</sequence>
<evidence type="ECO:0000313" key="1">
    <source>
        <dbReference type="EMBL" id="ORY98135.1"/>
    </source>
</evidence>
<dbReference type="OrthoDB" id="2281596at2759"/>
<name>A0A1X2HGN8_SYNRA</name>
<dbReference type="InParanoid" id="A0A1X2HGN8"/>
<accession>A0A1X2HGN8</accession>
<reference evidence="1 2" key="1">
    <citation type="submission" date="2016-07" db="EMBL/GenBank/DDBJ databases">
        <title>Pervasive Adenine N6-methylation of Active Genes in Fungi.</title>
        <authorList>
            <consortium name="DOE Joint Genome Institute"/>
            <person name="Mondo S.J."/>
            <person name="Dannebaum R.O."/>
            <person name="Kuo R.C."/>
            <person name="Labutti K."/>
            <person name="Haridas S."/>
            <person name="Kuo A."/>
            <person name="Salamov A."/>
            <person name="Ahrendt S.R."/>
            <person name="Lipzen A."/>
            <person name="Sullivan W."/>
            <person name="Andreopoulos W.B."/>
            <person name="Clum A."/>
            <person name="Lindquist E."/>
            <person name="Daum C."/>
            <person name="Ramamoorthy G.K."/>
            <person name="Gryganskyi A."/>
            <person name="Culley D."/>
            <person name="Magnuson J.K."/>
            <person name="James T.Y."/>
            <person name="O'Malley M.A."/>
            <person name="Stajich J.E."/>
            <person name="Spatafora J.W."/>
            <person name="Visel A."/>
            <person name="Grigoriev I.V."/>
        </authorList>
    </citation>
    <scope>NUCLEOTIDE SEQUENCE [LARGE SCALE GENOMIC DNA]</scope>
    <source>
        <strain evidence="1 2">NRRL 2496</strain>
    </source>
</reference>
<dbReference type="EMBL" id="MCGN01000004">
    <property type="protein sequence ID" value="ORY98135.1"/>
    <property type="molecule type" value="Genomic_DNA"/>
</dbReference>
<organism evidence="1 2">
    <name type="scientific">Syncephalastrum racemosum</name>
    <name type="common">Filamentous fungus</name>
    <dbReference type="NCBI Taxonomy" id="13706"/>
    <lineage>
        <taxon>Eukaryota</taxon>
        <taxon>Fungi</taxon>
        <taxon>Fungi incertae sedis</taxon>
        <taxon>Mucoromycota</taxon>
        <taxon>Mucoromycotina</taxon>
        <taxon>Mucoromycetes</taxon>
        <taxon>Mucorales</taxon>
        <taxon>Syncephalastraceae</taxon>
        <taxon>Syncephalastrum</taxon>
    </lineage>
</organism>
<keyword evidence="2" id="KW-1185">Reference proteome</keyword>
<dbReference type="AlphaFoldDB" id="A0A1X2HGN8"/>
<evidence type="ECO:0000313" key="2">
    <source>
        <dbReference type="Proteomes" id="UP000242180"/>
    </source>
</evidence>